<evidence type="ECO:0000256" key="1">
    <source>
        <dbReference type="SAM" id="MobiDB-lite"/>
    </source>
</evidence>
<protein>
    <submittedName>
        <fullName evidence="2">Uncharacterized protein</fullName>
    </submittedName>
</protein>
<dbReference type="AlphaFoldDB" id="A0A3B4F967"/>
<feature type="region of interest" description="Disordered" evidence="1">
    <location>
        <begin position="50"/>
        <end position="91"/>
    </location>
</feature>
<dbReference type="Ensembl" id="ENSPNYT00000005921.1">
    <property type="protein sequence ID" value="ENSPNYP00000005771.1"/>
    <property type="gene ID" value="ENSPNYG00000004470.1"/>
</dbReference>
<evidence type="ECO:0000313" key="2">
    <source>
        <dbReference type="Ensembl" id="ENSPNYP00000005771.1"/>
    </source>
</evidence>
<dbReference type="GeneTree" id="ENSGT00940000180069"/>
<dbReference type="STRING" id="303518.ENSPNYP00000005771"/>
<proteinExistence type="predicted"/>
<reference evidence="2" key="1">
    <citation type="submission" date="2023-09" db="UniProtKB">
        <authorList>
            <consortium name="Ensembl"/>
        </authorList>
    </citation>
    <scope>IDENTIFICATION</scope>
</reference>
<feature type="compositionally biased region" description="Basic and acidic residues" evidence="1">
    <location>
        <begin position="50"/>
        <end position="64"/>
    </location>
</feature>
<accession>A0A3B4F967</accession>
<organism evidence="2">
    <name type="scientific">Pundamilia nyererei</name>
    <dbReference type="NCBI Taxonomy" id="303518"/>
    <lineage>
        <taxon>Eukaryota</taxon>
        <taxon>Metazoa</taxon>
        <taxon>Chordata</taxon>
        <taxon>Craniata</taxon>
        <taxon>Vertebrata</taxon>
        <taxon>Euteleostomi</taxon>
        <taxon>Actinopterygii</taxon>
        <taxon>Neopterygii</taxon>
        <taxon>Teleostei</taxon>
        <taxon>Neoteleostei</taxon>
        <taxon>Acanthomorphata</taxon>
        <taxon>Ovalentaria</taxon>
        <taxon>Cichlomorphae</taxon>
        <taxon>Cichliformes</taxon>
        <taxon>Cichlidae</taxon>
        <taxon>African cichlids</taxon>
        <taxon>Pseudocrenilabrinae</taxon>
        <taxon>Haplochromini</taxon>
        <taxon>Pundamilia</taxon>
    </lineage>
</organism>
<sequence>MQSAAPASKVCNASRPSCFDAGPFTLDCRGDSYYLEPLFPAIPKMAKEKSISLNKQEESGESRCRGTGNARNATAGVPRTSQRKSPKDSSTTRMCFYDEGASNRLFFYVRVEWMLVSGSPLFYLVCLEKCVSLCVRGRGEQTAVLLHLALNVFTLLIML</sequence>
<name>A0A3B4F967_9CICH</name>